<evidence type="ECO:0000313" key="4">
    <source>
        <dbReference type="Proteomes" id="UP000016923"/>
    </source>
</evidence>
<dbReference type="AlphaFoldDB" id="S3D3Q2"/>
<feature type="compositionally biased region" description="Polar residues" evidence="2">
    <location>
        <begin position="547"/>
        <end position="556"/>
    </location>
</feature>
<gene>
    <name evidence="3" type="ORF">F503_00768</name>
</gene>
<dbReference type="EMBL" id="KE148149">
    <property type="protein sequence ID" value="EPE07985.1"/>
    <property type="molecule type" value="Genomic_DNA"/>
</dbReference>
<keyword evidence="4" id="KW-1185">Reference proteome</keyword>
<feature type="region of interest" description="Disordered" evidence="2">
    <location>
        <begin position="1"/>
        <end position="40"/>
    </location>
</feature>
<dbReference type="VEuPathDB" id="FungiDB:F503_00768"/>
<accession>S3D3Q2</accession>
<dbReference type="STRING" id="1262450.S3D3Q2"/>
<dbReference type="OrthoDB" id="5383650at2759"/>
<organism evidence="3 4">
    <name type="scientific">Ophiostoma piceae (strain UAMH 11346)</name>
    <name type="common">Sap stain fungus</name>
    <dbReference type="NCBI Taxonomy" id="1262450"/>
    <lineage>
        <taxon>Eukaryota</taxon>
        <taxon>Fungi</taxon>
        <taxon>Dikarya</taxon>
        <taxon>Ascomycota</taxon>
        <taxon>Pezizomycotina</taxon>
        <taxon>Sordariomycetes</taxon>
        <taxon>Sordariomycetidae</taxon>
        <taxon>Ophiostomatales</taxon>
        <taxon>Ophiostomataceae</taxon>
        <taxon>Ophiostoma</taxon>
    </lineage>
</organism>
<feature type="region of interest" description="Disordered" evidence="2">
    <location>
        <begin position="531"/>
        <end position="606"/>
    </location>
</feature>
<keyword evidence="1" id="KW-0175">Coiled coil</keyword>
<evidence type="ECO:0000256" key="1">
    <source>
        <dbReference type="SAM" id="Coils"/>
    </source>
</evidence>
<evidence type="ECO:0000256" key="2">
    <source>
        <dbReference type="SAM" id="MobiDB-lite"/>
    </source>
</evidence>
<dbReference type="eggNOG" id="ENOG502T5UC">
    <property type="taxonomic scope" value="Eukaryota"/>
</dbReference>
<sequence length="743" mass="80754">MDRFRRGGKNPHSGGSGGADVGPITGLEGNESPPSGSIVGGLINSLVSNVSSAGGGSGNGGREGGGGGGGGNGGGPTDLVHRPHIVEGGHPGHMSLPQHPNLALQWEQEAREQRIRAQISEDAHAYDSHQLFGFLKHRGASPKRSHNMVEQMVAYCSSMIMERDSALNEMRVIQRKFSEATVEVKLLRSDYKDASSRISNAKNDAEQYRVKYLGAKEKLDKADAKRNEAVGRVMQQLSNLTRKHELEKHQEQAQLRQRIAILEAELVTRDGKHELDKKQIEGEHQLKLNAQEEKHKEALKKQHAENERVIDEIIDSHDAELEVYNSKVRELASDLISQSDDFRPATDQGLSMKLLDLRNRIKNITVPNNLQMRMSAPSTAADGTAASEGGADTVNAAGIHQLPPDLDPTGFVARHGSRDIQYILRGLVWKALIEAFFSSPFGFGFLGSDANSHPGRRQLLEVHRAWSRLYEGGQHPYRSDELGMYSHDPYANKMRSALFQSFLPAVYPEKASRNKNANGSQQDLHQGLHQQLPQHPHPLQPTVPEDANSSDATGPSNPMWPGQFQAFQPGGGSAGTAGPPPPPSRRTFGSFMSSGSGSSSSNSISHSTDVGVAMLYRQHCDSVVYKIRQLLDRITNNNTRPDALEAVPTIVNLAAELGLECGVQRAQIWLLIPKPNEIVTVGAEYADCLGAGSGDGDGDGGRDVKVDLVVSPGIVRIGDGRRDMAVRKALVPCEVFPFMREGN</sequence>
<dbReference type="HOGENOM" id="CLU_373882_0_0_1"/>
<protein>
    <submittedName>
        <fullName evidence="3">Interaptin</fullName>
    </submittedName>
</protein>
<name>S3D3Q2_OPHP1</name>
<proteinExistence type="predicted"/>
<feature type="coiled-coil region" evidence="1">
    <location>
        <begin position="184"/>
        <end position="225"/>
    </location>
</feature>
<reference evidence="3 4" key="1">
    <citation type="journal article" date="2013" name="BMC Genomics">
        <title>The genome and transcriptome of the pine saprophyte Ophiostoma piceae, and a comparison with the bark beetle-associated pine pathogen Grosmannia clavigera.</title>
        <authorList>
            <person name="Haridas S."/>
            <person name="Wang Y."/>
            <person name="Lim L."/>
            <person name="Massoumi Alamouti S."/>
            <person name="Jackman S."/>
            <person name="Docking R."/>
            <person name="Robertson G."/>
            <person name="Birol I."/>
            <person name="Bohlmann J."/>
            <person name="Breuil C."/>
        </authorList>
    </citation>
    <scope>NUCLEOTIDE SEQUENCE [LARGE SCALE GENOMIC DNA]</scope>
    <source>
        <strain evidence="3 4">UAMH 11346</strain>
    </source>
</reference>
<evidence type="ECO:0000313" key="3">
    <source>
        <dbReference type="EMBL" id="EPE07985.1"/>
    </source>
</evidence>
<feature type="compositionally biased region" description="Low complexity" evidence="2">
    <location>
        <begin position="585"/>
        <end position="606"/>
    </location>
</feature>
<feature type="region of interest" description="Disordered" evidence="2">
    <location>
        <begin position="53"/>
        <end position="98"/>
    </location>
</feature>
<feature type="compositionally biased region" description="Gly residues" evidence="2">
    <location>
        <begin position="53"/>
        <end position="76"/>
    </location>
</feature>
<dbReference type="Proteomes" id="UP000016923">
    <property type="component" value="Unassembled WGS sequence"/>
</dbReference>